<organism evidence="2 3">
    <name type="scientific">Candidatus Glassbacteria bacterium GWA2_58_10</name>
    <dbReference type="NCBI Taxonomy" id="1817865"/>
    <lineage>
        <taxon>Bacteria</taxon>
        <taxon>Candidatus Glassiibacteriota</taxon>
    </lineage>
</organism>
<evidence type="ECO:0000313" key="2">
    <source>
        <dbReference type="EMBL" id="OGF99784.1"/>
    </source>
</evidence>
<dbReference type="PANTHER" id="PTHR40469:SF2">
    <property type="entry name" value="GALACTOSE-BINDING DOMAIN-LIKE SUPERFAMILY PROTEIN"/>
    <property type="match status" value="1"/>
</dbReference>
<comment type="caution">
    <text evidence="2">The sequence shown here is derived from an EMBL/GenBank/DDBJ whole genome shotgun (WGS) entry which is preliminary data.</text>
</comment>
<evidence type="ECO:0000259" key="1">
    <source>
        <dbReference type="Pfam" id="PF06283"/>
    </source>
</evidence>
<feature type="domain" description="ThuA-like" evidence="1">
    <location>
        <begin position="294"/>
        <end position="497"/>
    </location>
</feature>
<dbReference type="AlphaFoldDB" id="A0A1F5YI09"/>
<sequence>MRKLLSAPAGLISFCLAAVILLIACGREPDNRDTFFHKEAIRVLILSGRNNHEWRKSTPFLKDRLLETGLFDVRIEEEPAGITANTLAPYDLLVIDYCGPRWGAVTEKAVEDFVSSGKGLVAVHGANYTFGELELLGDNHVRTGIREMPWDEYVIMVGGTWVEGPPKTAHGERHSFKVRFTDREHPVAAGMAESFIATDELYGNPKLMGSAKVIATAFSDTATGGTGKDEPMLWTVNYGKGRTFYTALGHNLAAMSESGFITTFLRGCEWAATGKVTLPPEISYYSRQPDTPRALVVTGGHDYQSEFYSLFEGGWLTWDHAVSSTEAFAKDIRESYDVLVLYDLSRELDDKGKQNLRDFVESGKGVVILHHAIADYTPSWPWWYEEVVGGRYILEAEKEHSASTYLHDVELFVKPVGRHPVTAAVGAMHLRDETYKGMWISPGVNVILSTDEVTSDGPLAWISPWEKSRVIYIQLGHDRQAFLYPGYRELVRRAVLWSAGRLE</sequence>
<protein>
    <recommendedName>
        <fullName evidence="1">ThuA-like domain-containing protein</fullName>
    </recommendedName>
</protein>
<dbReference type="InterPro" id="IPR029010">
    <property type="entry name" value="ThuA-like"/>
</dbReference>
<dbReference type="PANTHER" id="PTHR40469">
    <property type="entry name" value="SECRETED GLYCOSYL HYDROLASE"/>
    <property type="match status" value="1"/>
</dbReference>
<dbReference type="Gene3D" id="3.40.50.880">
    <property type="match status" value="2"/>
</dbReference>
<dbReference type="PROSITE" id="PS51257">
    <property type="entry name" value="PROKAR_LIPOPROTEIN"/>
    <property type="match status" value="1"/>
</dbReference>
<dbReference type="Proteomes" id="UP000176992">
    <property type="component" value="Unassembled WGS sequence"/>
</dbReference>
<accession>A0A1F5YI09</accession>
<feature type="domain" description="ThuA-like" evidence="1">
    <location>
        <begin position="42"/>
        <end position="271"/>
    </location>
</feature>
<dbReference type="SUPFAM" id="SSF52317">
    <property type="entry name" value="Class I glutamine amidotransferase-like"/>
    <property type="match status" value="2"/>
</dbReference>
<name>A0A1F5YI09_9BACT</name>
<dbReference type="Pfam" id="PF06283">
    <property type="entry name" value="ThuA"/>
    <property type="match status" value="2"/>
</dbReference>
<gene>
    <name evidence="2" type="ORF">A2Z86_03885</name>
</gene>
<dbReference type="InterPro" id="IPR029062">
    <property type="entry name" value="Class_I_gatase-like"/>
</dbReference>
<dbReference type="EMBL" id="MFIV01000011">
    <property type="protein sequence ID" value="OGF99784.1"/>
    <property type="molecule type" value="Genomic_DNA"/>
</dbReference>
<evidence type="ECO:0000313" key="3">
    <source>
        <dbReference type="Proteomes" id="UP000176992"/>
    </source>
</evidence>
<proteinExistence type="predicted"/>
<reference evidence="2 3" key="1">
    <citation type="journal article" date="2016" name="Nat. Commun.">
        <title>Thousands of microbial genomes shed light on interconnected biogeochemical processes in an aquifer system.</title>
        <authorList>
            <person name="Anantharaman K."/>
            <person name="Brown C.T."/>
            <person name="Hug L.A."/>
            <person name="Sharon I."/>
            <person name="Castelle C.J."/>
            <person name="Probst A.J."/>
            <person name="Thomas B.C."/>
            <person name="Singh A."/>
            <person name="Wilkins M.J."/>
            <person name="Karaoz U."/>
            <person name="Brodie E.L."/>
            <person name="Williams K.H."/>
            <person name="Hubbard S.S."/>
            <person name="Banfield J.F."/>
        </authorList>
    </citation>
    <scope>NUCLEOTIDE SEQUENCE [LARGE SCALE GENOMIC DNA]</scope>
</reference>